<proteinExistence type="predicted"/>
<gene>
    <name evidence="1" type="ORF">F8388_013446</name>
</gene>
<dbReference type="EMBL" id="JAATIP010000178">
    <property type="protein sequence ID" value="KAF4363082.1"/>
    <property type="molecule type" value="Genomic_DNA"/>
</dbReference>
<protein>
    <submittedName>
        <fullName evidence="1">Uncharacterized protein</fullName>
    </submittedName>
</protein>
<accession>A0A7J6EXE1</accession>
<dbReference type="Proteomes" id="UP000525078">
    <property type="component" value="Unassembled WGS sequence"/>
</dbReference>
<evidence type="ECO:0000313" key="2">
    <source>
        <dbReference type="Proteomes" id="UP000525078"/>
    </source>
</evidence>
<reference evidence="1 2" key="1">
    <citation type="journal article" date="2020" name="bioRxiv">
        <title>Sequence and annotation of 42 cannabis genomes reveals extensive copy number variation in cannabinoid synthesis and pathogen resistance genes.</title>
        <authorList>
            <person name="Mckernan K.J."/>
            <person name="Helbert Y."/>
            <person name="Kane L.T."/>
            <person name="Ebling H."/>
            <person name="Zhang L."/>
            <person name="Liu B."/>
            <person name="Eaton Z."/>
            <person name="Mclaughlin S."/>
            <person name="Kingan S."/>
            <person name="Baybayan P."/>
            <person name="Concepcion G."/>
            <person name="Jordan M."/>
            <person name="Riva A."/>
            <person name="Barbazuk W."/>
            <person name="Harkins T."/>
        </authorList>
    </citation>
    <scope>NUCLEOTIDE SEQUENCE [LARGE SCALE GENOMIC DNA]</scope>
    <source>
        <strain evidence="2">cv. Jamaican Lion 4</strain>
        <tissue evidence="1">Leaf</tissue>
    </source>
</reference>
<sequence length="62" mass="7709">MDLWRFTRFYGHYLKAHLQGESWRLLIVTPLVNMDDVKRLKEELEDLMVREKLYKKQRDRAE</sequence>
<organism evidence="1 2">
    <name type="scientific">Cannabis sativa</name>
    <name type="common">Hemp</name>
    <name type="synonym">Marijuana</name>
    <dbReference type="NCBI Taxonomy" id="3483"/>
    <lineage>
        <taxon>Eukaryota</taxon>
        <taxon>Viridiplantae</taxon>
        <taxon>Streptophyta</taxon>
        <taxon>Embryophyta</taxon>
        <taxon>Tracheophyta</taxon>
        <taxon>Spermatophyta</taxon>
        <taxon>Magnoliopsida</taxon>
        <taxon>eudicotyledons</taxon>
        <taxon>Gunneridae</taxon>
        <taxon>Pentapetalae</taxon>
        <taxon>rosids</taxon>
        <taxon>fabids</taxon>
        <taxon>Rosales</taxon>
        <taxon>Cannabaceae</taxon>
        <taxon>Cannabis</taxon>
    </lineage>
</organism>
<name>A0A7J6EXE1_CANSA</name>
<evidence type="ECO:0000313" key="1">
    <source>
        <dbReference type="EMBL" id="KAF4363082.1"/>
    </source>
</evidence>
<comment type="caution">
    <text evidence="1">The sequence shown here is derived from an EMBL/GenBank/DDBJ whole genome shotgun (WGS) entry which is preliminary data.</text>
</comment>
<dbReference type="AlphaFoldDB" id="A0A7J6EXE1"/>